<name>A0A0C7P0I4_DEFTU</name>
<dbReference type="EMBL" id="LN824141">
    <property type="protein sequence ID" value="CEP79063.1"/>
    <property type="molecule type" value="Genomic_DNA"/>
</dbReference>
<dbReference type="RefSeq" id="WP_045088394.1">
    <property type="nucleotide sequence ID" value="NZ_LN824141.1"/>
</dbReference>
<dbReference type="OrthoDB" id="49032at2"/>
<proteinExistence type="predicted"/>
<dbReference type="Proteomes" id="UP000032809">
    <property type="component" value="Chromosome I"/>
</dbReference>
<evidence type="ECO:0000313" key="2">
    <source>
        <dbReference type="Proteomes" id="UP000032809"/>
    </source>
</evidence>
<sequence length="407" mass="46560">MKKLLYITLFIFFTLTSFSTNYSGYLGDIEFIFDQNNVDNDVRIIRLTGAQSGLSSELSFNSNYNLFCYEENMGNNYLTLNGYYENNAFLIRLDLQKRALWEANFQKIFLLEGQRINIGQVMLKSNGSNIAYYNIVYVVPNYDIEYSMTENKIVFDFTPLYEGETNSIWWKEEFSNVIFSSNNLPPLNLRVHLQPVNQEFEFLTDELKLTGTQSPYFSGSSINFSVQVGTNIGNHYNNYAAKLQKMYFDAGCPQEGLHVADAVVSIPMEGGYYFYVAIPVYYLITGPSINVVVDGSFHLIFNPANPENGYTSVVPVTITSSIPSFNINLKLEIFNEYNLLHNYIFLINDQTIPVSNGEYSFDIELKANFADLWNQKKEQILILFQDGVFTVDNDVRIGNVYITLSSS</sequence>
<dbReference type="HOGENOM" id="CLU_688591_0_0_0"/>
<reference evidence="2" key="1">
    <citation type="submission" date="2014-11" db="EMBL/GenBank/DDBJ databases">
        <authorList>
            <person name="Wibberg D."/>
        </authorList>
    </citation>
    <scope>NUCLEOTIDE SEQUENCE [LARGE SCALE GENOMIC DNA]</scope>
    <source>
        <strain evidence="2">L3</strain>
    </source>
</reference>
<gene>
    <name evidence="1" type="ORF">DTL3_1780</name>
</gene>
<dbReference type="AlphaFoldDB" id="A0A0C7P0I4"/>
<protein>
    <submittedName>
        <fullName evidence="1">Putative membrane protein</fullName>
    </submittedName>
</protein>
<dbReference type="STRING" id="1006576.DTL3_1780"/>
<organism evidence="1 2">
    <name type="scientific">Defluviitoga tunisiensis</name>
    <dbReference type="NCBI Taxonomy" id="1006576"/>
    <lineage>
        <taxon>Bacteria</taxon>
        <taxon>Thermotogati</taxon>
        <taxon>Thermotogota</taxon>
        <taxon>Thermotogae</taxon>
        <taxon>Petrotogales</taxon>
        <taxon>Petrotogaceae</taxon>
        <taxon>Defluviitoga</taxon>
    </lineage>
</organism>
<evidence type="ECO:0000313" key="1">
    <source>
        <dbReference type="EMBL" id="CEP79063.1"/>
    </source>
</evidence>
<accession>A0A0C7P0I4</accession>
<keyword evidence="2" id="KW-1185">Reference proteome</keyword>
<dbReference type="KEGG" id="dtn:DTL3_1780"/>